<proteinExistence type="predicted"/>
<evidence type="ECO:0000313" key="1">
    <source>
        <dbReference type="EMBL" id="MFC7613260.1"/>
    </source>
</evidence>
<accession>A0ABW2THT1</accession>
<keyword evidence="2" id="KW-1185">Reference proteome</keyword>
<gene>
    <name evidence="1" type="ORF">ACFQV2_06195</name>
</gene>
<comment type="caution">
    <text evidence="1">The sequence shown here is derived from an EMBL/GenBank/DDBJ whole genome shotgun (WGS) entry which is preliminary data.</text>
</comment>
<name>A0ABW2THT1_9PSEU</name>
<sequence>MRPLNVLRSLLQEFMQSGERPTCVGWRRTAIF</sequence>
<organism evidence="1 2">
    <name type="scientific">Actinokineospora soli</name>
    <dbReference type="NCBI Taxonomy" id="1048753"/>
    <lineage>
        <taxon>Bacteria</taxon>
        <taxon>Bacillati</taxon>
        <taxon>Actinomycetota</taxon>
        <taxon>Actinomycetes</taxon>
        <taxon>Pseudonocardiales</taxon>
        <taxon>Pseudonocardiaceae</taxon>
        <taxon>Actinokineospora</taxon>
    </lineage>
</organism>
<reference evidence="2" key="1">
    <citation type="journal article" date="2019" name="Int. J. Syst. Evol. Microbiol.">
        <title>The Global Catalogue of Microorganisms (GCM) 10K type strain sequencing project: providing services to taxonomists for standard genome sequencing and annotation.</title>
        <authorList>
            <consortium name="The Broad Institute Genomics Platform"/>
            <consortium name="The Broad Institute Genome Sequencing Center for Infectious Disease"/>
            <person name="Wu L."/>
            <person name="Ma J."/>
        </authorList>
    </citation>
    <scope>NUCLEOTIDE SEQUENCE [LARGE SCALE GENOMIC DNA]</scope>
    <source>
        <strain evidence="2">JCM 17695</strain>
    </source>
</reference>
<dbReference type="Proteomes" id="UP001596512">
    <property type="component" value="Unassembled WGS sequence"/>
</dbReference>
<evidence type="ECO:0000313" key="2">
    <source>
        <dbReference type="Proteomes" id="UP001596512"/>
    </source>
</evidence>
<dbReference type="Pfam" id="PF14430">
    <property type="entry name" value="Imm1"/>
    <property type="match status" value="1"/>
</dbReference>
<protein>
    <submittedName>
        <fullName evidence="1">Imm1 family immunity protein</fullName>
    </submittedName>
</protein>
<dbReference type="InterPro" id="IPR025680">
    <property type="entry name" value="DddI"/>
</dbReference>
<dbReference type="EMBL" id="JBHTEY010000004">
    <property type="protein sequence ID" value="MFC7613260.1"/>
    <property type="molecule type" value="Genomic_DNA"/>
</dbReference>